<gene>
    <name evidence="2" type="ORF">METZ01_LOCUS185537</name>
</gene>
<proteinExistence type="predicted"/>
<reference evidence="2" key="1">
    <citation type="submission" date="2018-05" db="EMBL/GenBank/DDBJ databases">
        <authorList>
            <person name="Lanie J.A."/>
            <person name="Ng W.-L."/>
            <person name="Kazmierczak K.M."/>
            <person name="Andrzejewski T.M."/>
            <person name="Davidsen T.M."/>
            <person name="Wayne K.J."/>
            <person name="Tettelin H."/>
            <person name="Glass J.I."/>
            <person name="Rusch D."/>
            <person name="Podicherti R."/>
            <person name="Tsui H.-C.T."/>
            <person name="Winkler M.E."/>
        </authorList>
    </citation>
    <scope>NUCLEOTIDE SEQUENCE</scope>
</reference>
<organism evidence="2">
    <name type="scientific">marine metagenome</name>
    <dbReference type="NCBI Taxonomy" id="408172"/>
    <lineage>
        <taxon>unclassified sequences</taxon>
        <taxon>metagenomes</taxon>
        <taxon>ecological metagenomes</taxon>
    </lineage>
</organism>
<accession>A0A382D547</accession>
<evidence type="ECO:0000313" key="2">
    <source>
        <dbReference type="EMBL" id="SVB32683.1"/>
    </source>
</evidence>
<name>A0A382D547_9ZZZZ</name>
<sequence length="104" mass="10436">MLFNNQMTSPKNKINHRLKTLTFPSLASLTLAACGGGGGGGPMVQPPPVNRAPVAAADKTVSMDEDATNTALSITAPTDPDGNNLTITVTAVPSGGTLAMADGT</sequence>
<dbReference type="Pfam" id="PF17803">
    <property type="entry name" value="Cadherin_4"/>
    <property type="match status" value="1"/>
</dbReference>
<protein>
    <recommendedName>
        <fullName evidence="1">RapA2 cadherin-like domain-containing protein</fullName>
    </recommendedName>
</protein>
<feature type="non-terminal residue" evidence="2">
    <location>
        <position position="104"/>
    </location>
</feature>
<dbReference type="InterPro" id="IPR040853">
    <property type="entry name" value="RapA2_cadherin-like"/>
</dbReference>
<dbReference type="EMBL" id="UINC01037342">
    <property type="protein sequence ID" value="SVB32683.1"/>
    <property type="molecule type" value="Genomic_DNA"/>
</dbReference>
<evidence type="ECO:0000259" key="1">
    <source>
        <dbReference type="Pfam" id="PF17803"/>
    </source>
</evidence>
<dbReference type="AlphaFoldDB" id="A0A382D547"/>
<feature type="domain" description="RapA2 cadherin-like" evidence="1">
    <location>
        <begin position="48"/>
        <end position="103"/>
    </location>
</feature>